<dbReference type="PROSITE" id="PS50157">
    <property type="entry name" value="ZINC_FINGER_C2H2_2"/>
    <property type="match status" value="2"/>
</dbReference>
<dbReference type="GO" id="GO:0005634">
    <property type="term" value="C:nucleus"/>
    <property type="evidence" value="ECO:0007669"/>
    <property type="project" value="TreeGrafter"/>
</dbReference>
<protein>
    <recommendedName>
        <fullName evidence="6">C2H2-type domain-containing protein</fullName>
    </recommendedName>
</protein>
<gene>
    <name evidence="7" type="ORF">SMN809_LOCUS12610</name>
</gene>
<evidence type="ECO:0000313" key="8">
    <source>
        <dbReference type="Proteomes" id="UP000676336"/>
    </source>
</evidence>
<reference evidence="7" key="1">
    <citation type="submission" date="2021-02" db="EMBL/GenBank/DDBJ databases">
        <authorList>
            <person name="Nowell W R."/>
        </authorList>
    </citation>
    <scope>NUCLEOTIDE SEQUENCE</scope>
</reference>
<feature type="domain" description="C2H2-type" evidence="6">
    <location>
        <begin position="375"/>
        <end position="402"/>
    </location>
</feature>
<feature type="domain" description="C2H2-type" evidence="6">
    <location>
        <begin position="37"/>
        <end position="65"/>
    </location>
</feature>
<keyword evidence="4" id="KW-0862">Zinc</keyword>
<dbReference type="PANTHER" id="PTHR24409:SF434">
    <property type="entry name" value="FI01124P-RELATED"/>
    <property type="match status" value="1"/>
</dbReference>
<keyword evidence="3 5" id="KW-0863">Zinc-finger</keyword>
<dbReference type="GO" id="GO:0000981">
    <property type="term" value="F:DNA-binding transcription factor activity, RNA polymerase II-specific"/>
    <property type="evidence" value="ECO:0007669"/>
    <property type="project" value="TreeGrafter"/>
</dbReference>
<evidence type="ECO:0000256" key="3">
    <source>
        <dbReference type="ARBA" id="ARBA00022771"/>
    </source>
</evidence>
<proteinExistence type="predicted"/>
<evidence type="ECO:0000256" key="5">
    <source>
        <dbReference type="PROSITE-ProRule" id="PRU00042"/>
    </source>
</evidence>
<sequence length="558" mass="65115">HSNVTQTETNSQSLTNPANVVYQKFSSHPNFNPNRLYYCSLCYRGYRWRYDVKRHHKTMHETAADELSKNRNFHYLEYVPHLDSLISATMSSINNQVRHENEVAGDNDDDDDDDDDLKISIADARTVDVTDDEAAALLMLEPHTSDTNPIVVDDDHPEDSVIIFEDDRIDKSISGTPKSSSRPSFKPYRCPYCFYRTNWRTDCLRHIRARHKIEPNINGYYEMSSEEAEKSFNEYERTYGFVVSKKVLARFTDFHQIKWEDLKKSIWEKIKDKAGFEQCIYDRLRPDIYKSIKPTEISITTVPPPSATTTQSLPPPPLIVTIPNKLSLMKPKRMFTCMDCAFHSSKIHELDKHMCSKIQKSQQGKSHGKFVASLYECTKCSYRTVNKSYMQQHIYLHRLKSTRKNVFHYCLFCGYNHRCRTKIVVHMAQSHPKKNSSNNITPCHYESDADFSIRQTMLRRSFIEQQLQKPRTFYCTYCPHISTNILEYDHHRSCHKEKQLNLYKCQHCSFSSNSLLYTKTHAGNSNQFHGSLICGSDMAKEILLLGDTVRNNHRMEIN</sequence>
<keyword evidence="1" id="KW-0479">Metal-binding</keyword>
<evidence type="ECO:0000256" key="4">
    <source>
        <dbReference type="ARBA" id="ARBA00022833"/>
    </source>
</evidence>
<dbReference type="GO" id="GO:0008270">
    <property type="term" value="F:zinc ion binding"/>
    <property type="evidence" value="ECO:0007669"/>
    <property type="project" value="UniProtKB-KW"/>
</dbReference>
<evidence type="ECO:0000313" key="7">
    <source>
        <dbReference type="EMBL" id="CAF4013541.1"/>
    </source>
</evidence>
<evidence type="ECO:0000256" key="2">
    <source>
        <dbReference type="ARBA" id="ARBA00022737"/>
    </source>
</evidence>
<comment type="caution">
    <text evidence="7">The sequence shown here is derived from an EMBL/GenBank/DDBJ whole genome shotgun (WGS) entry which is preliminary data.</text>
</comment>
<dbReference type="EMBL" id="CAJOBI010004806">
    <property type="protein sequence ID" value="CAF4013541.1"/>
    <property type="molecule type" value="Genomic_DNA"/>
</dbReference>
<accession>A0A8S2NR92</accession>
<dbReference type="SMART" id="SM00355">
    <property type="entry name" value="ZnF_C2H2"/>
    <property type="match status" value="6"/>
</dbReference>
<dbReference type="AlphaFoldDB" id="A0A8S2NR92"/>
<feature type="non-terminal residue" evidence="7">
    <location>
        <position position="558"/>
    </location>
</feature>
<keyword evidence="2" id="KW-0677">Repeat</keyword>
<evidence type="ECO:0000259" key="6">
    <source>
        <dbReference type="PROSITE" id="PS50157"/>
    </source>
</evidence>
<dbReference type="InterPro" id="IPR013087">
    <property type="entry name" value="Znf_C2H2_type"/>
</dbReference>
<dbReference type="GO" id="GO:0000977">
    <property type="term" value="F:RNA polymerase II transcription regulatory region sequence-specific DNA binding"/>
    <property type="evidence" value="ECO:0007669"/>
    <property type="project" value="TreeGrafter"/>
</dbReference>
<dbReference type="PANTHER" id="PTHR24409">
    <property type="entry name" value="ZINC FINGER PROTEIN 142"/>
    <property type="match status" value="1"/>
</dbReference>
<name>A0A8S2NR92_9BILA</name>
<dbReference type="PROSITE" id="PS00028">
    <property type="entry name" value="ZINC_FINGER_C2H2_1"/>
    <property type="match status" value="1"/>
</dbReference>
<evidence type="ECO:0000256" key="1">
    <source>
        <dbReference type="ARBA" id="ARBA00022723"/>
    </source>
</evidence>
<dbReference type="Proteomes" id="UP000676336">
    <property type="component" value="Unassembled WGS sequence"/>
</dbReference>
<organism evidence="7 8">
    <name type="scientific">Rotaria magnacalcarata</name>
    <dbReference type="NCBI Taxonomy" id="392030"/>
    <lineage>
        <taxon>Eukaryota</taxon>
        <taxon>Metazoa</taxon>
        <taxon>Spiralia</taxon>
        <taxon>Gnathifera</taxon>
        <taxon>Rotifera</taxon>
        <taxon>Eurotatoria</taxon>
        <taxon>Bdelloidea</taxon>
        <taxon>Philodinida</taxon>
        <taxon>Philodinidae</taxon>
        <taxon>Rotaria</taxon>
    </lineage>
</organism>